<dbReference type="CDD" id="cd07042">
    <property type="entry name" value="STAS_SulP_like_sulfate_transporter"/>
    <property type="match status" value="1"/>
</dbReference>
<dbReference type="InterPro" id="IPR011547">
    <property type="entry name" value="SLC26A/SulP_dom"/>
</dbReference>
<dbReference type="AlphaFoldDB" id="A0A0A0IHS7"/>
<protein>
    <submittedName>
        <fullName evidence="7">Sulfate permease</fullName>
    </submittedName>
</protein>
<feature type="transmembrane region" description="Helical" evidence="5">
    <location>
        <begin position="376"/>
        <end position="406"/>
    </location>
</feature>
<feature type="transmembrane region" description="Helical" evidence="5">
    <location>
        <begin position="246"/>
        <end position="268"/>
    </location>
</feature>
<keyword evidence="2 5" id="KW-0812">Transmembrane</keyword>
<comment type="caution">
    <text evidence="7">The sequence shown here is derived from an EMBL/GenBank/DDBJ whole genome shotgun (WGS) entry which is preliminary data.</text>
</comment>
<evidence type="ECO:0000256" key="1">
    <source>
        <dbReference type="ARBA" id="ARBA00004141"/>
    </source>
</evidence>
<dbReference type="Gene3D" id="3.30.750.24">
    <property type="entry name" value="STAS domain"/>
    <property type="match status" value="1"/>
</dbReference>
<dbReference type="Pfam" id="PF00916">
    <property type="entry name" value="Sulfate_transp"/>
    <property type="match status" value="1"/>
</dbReference>
<feature type="transmembrane region" description="Helical" evidence="5">
    <location>
        <begin position="89"/>
        <end position="110"/>
    </location>
</feature>
<keyword evidence="4 5" id="KW-0472">Membrane</keyword>
<reference evidence="7 8" key="1">
    <citation type="submission" date="2014-01" db="EMBL/GenBank/DDBJ databases">
        <title>Plasmidome dynamics in the species complex Clostridium novyi sensu lato converts strains of independent lineages into distinctly different pathogens.</title>
        <authorList>
            <person name="Skarin H."/>
            <person name="Segerman B."/>
        </authorList>
    </citation>
    <scope>NUCLEOTIDE SEQUENCE [LARGE SCALE GENOMIC DNA]</scope>
    <source>
        <strain evidence="7 8">DC5</strain>
    </source>
</reference>
<dbReference type="EMBL" id="JDRY01000020">
    <property type="protein sequence ID" value="KGN00543.1"/>
    <property type="molecule type" value="Genomic_DNA"/>
</dbReference>
<dbReference type="InterPro" id="IPR001902">
    <property type="entry name" value="SLC26A/SulP_fam"/>
</dbReference>
<evidence type="ECO:0000313" key="8">
    <source>
        <dbReference type="Proteomes" id="UP000030014"/>
    </source>
</evidence>
<name>A0A0A0IHS7_CLOBO</name>
<dbReference type="InterPro" id="IPR002645">
    <property type="entry name" value="STAS_dom"/>
</dbReference>
<feature type="transmembrane region" description="Helical" evidence="5">
    <location>
        <begin position="22"/>
        <end position="43"/>
    </location>
</feature>
<dbReference type="Pfam" id="PF01740">
    <property type="entry name" value="STAS"/>
    <property type="match status" value="1"/>
</dbReference>
<evidence type="ECO:0000313" key="7">
    <source>
        <dbReference type="EMBL" id="KGN00543.1"/>
    </source>
</evidence>
<keyword evidence="3 5" id="KW-1133">Transmembrane helix</keyword>
<dbReference type="PANTHER" id="PTHR11814">
    <property type="entry name" value="SULFATE TRANSPORTER"/>
    <property type="match status" value="1"/>
</dbReference>
<dbReference type="GO" id="GO:0016020">
    <property type="term" value="C:membrane"/>
    <property type="evidence" value="ECO:0007669"/>
    <property type="project" value="UniProtKB-SubCell"/>
</dbReference>
<dbReference type="Proteomes" id="UP000030014">
    <property type="component" value="Unassembled WGS sequence"/>
</dbReference>
<feature type="transmembrane region" description="Helical" evidence="5">
    <location>
        <begin position="122"/>
        <end position="141"/>
    </location>
</feature>
<feature type="transmembrane region" description="Helical" evidence="5">
    <location>
        <begin position="161"/>
        <end position="187"/>
    </location>
</feature>
<evidence type="ECO:0000256" key="3">
    <source>
        <dbReference type="ARBA" id="ARBA00022989"/>
    </source>
</evidence>
<dbReference type="NCBIfam" id="TIGR00815">
    <property type="entry name" value="sulP"/>
    <property type="match status" value="1"/>
</dbReference>
<comment type="subcellular location">
    <subcellularLocation>
        <location evidence="1">Membrane</location>
        <topology evidence="1">Multi-pass membrane protein</topology>
    </subcellularLocation>
</comment>
<dbReference type="GO" id="GO:0055085">
    <property type="term" value="P:transmembrane transport"/>
    <property type="evidence" value="ECO:0007669"/>
    <property type="project" value="InterPro"/>
</dbReference>
<dbReference type="InterPro" id="IPR036513">
    <property type="entry name" value="STAS_dom_sf"/>
</dbReference>
<gene>
    <name evidence="7" type="ORF">Z955_03300</name>
</gene>
<proteinExistence type="predicted"/>
<feature type="transmembrane region" description="Helical" evidence="5">
    <location>
        <begin position="199"/>
        <end position="216"/>
    </location>
</feature>
<evidence type="ECO:0000256" key="2">
    <source>
        <dbReference type="ARBA" id="ARBA00022692"/>
    </source>
</evidence>
<dbReference type="RefSeq" id="WP_048349065.1">
    <property type="nucleotide sequence ID" value="NZ_JDRY01000020.1"/>
</dbReference>
<sequence length="567" mass="61761">MLVPKLFTCMKGYTKEQFFKELIAGIIVAVIALPLSIALAIASGVSPEKGLYTAIIGGFIVSFLGGSRVQIGGPTGAFIILVYGIVQKYGITGLTIATMMAGVFLIIMGVLKFGKAIRYIPYPITTGFTSGIAVCIFSTQIKDFLGLNIETVPSQFIHKWAAYISHINTINIETTFIGILSIAIIFICPKINKKIPSTLIALIVTTLITIIFKLNVETIGSRFGTISSALPKIAIHNVNMQMINELIFPAMTIAILAAIESLLSAVVADEMIGGHHRSNMELVAQGVANCFSGLFGGIPVTGAIARTAANIKNGGKTPISGIVHAISLLLIMLVFMPLVKLVPMGSLAAILIVVSYNMGDWKEFIELRKAPKSDAVVFLIAFSLTVILDLVIAIGIGVVLASFLFMNRMADNTEIKYLLDEKDDGCSCKILNRVSDVTRVAFYEIKGPFFFASSEKFNEISNRLKKKCDVLIIKMNKVPTIDATVYRKFESLYELCNNNGKNGTELIIVEAKENVFNVLEKYGYVDKVGRKNFCGSIDEAIEVSNKVLENKKKIKDAQKFTVDICSR</sequence>
<feature type="transmembrane region" description="Helical" evidence="5">
    <location>
        <begin position="326"/>
        <end position="356"/>
    </location>
</feature>
<dbReference type="SUPFAM" id="SSF52091">
    <property type="entry name" value="SpoIIaa-like"/>
    <property type="match status" value="1"/>
</dbReference>
<accession>A0A0A0IHS7</accession>
<evidence type="ECO:0000259" key="6">
    <source>
        <dbReference type="PROSITE" id="PS50801"/>
    </source>
</evidence>
<feature type="domain" description="STAS" evidence="6">
    <location>
        <begin position="430"/>
        <end position="544"/>
    </location>
</feature>
<organism evidence="7 8">
    <name type="scientific">Clostridium botulinum C/D str. DC5</name>
    <dbReference type="NCBI Taxonomy" id="1443128"/>
    <lineage>
        <taxon>Bacteria</taxon>
        <taxon>Bacillati</taxon>
        <taxon>Bacillota</taxon>
        <taxon>Clostridia</taxon>
        <taxon>Eubacteriales</taxon>
        <taxon>Clostridiaceae</taxon>
        <taxon>Clostridium</taxon>
    </lineage>
</organism>
<dbReference type="PROSITE" id="PS50801">
    <property type="entry name" value="STAS"/>
    <property type="match status" value="1"/>
</dbReference>
<evidence type="ECO:0000256" key="5">
    <source>
        <dbReference type="SAM" id="Phobius"/>
    </source>
</evidence>
<evidence type="ECO:0000256" key="4">
    <source>
        <dbReference type="ARBA" id="ARBA00023136"/>
    </source>
</evidence>